<name>A0A2U1T536_9CORY</name>
<proteinExistence type="predicted"/>
<protein>
    <recommendedName>
        <fullName evidence="4">DUF2178 domain-containing protein</fullName>
    </recommendedName>
</protein>
<dbReference type="RefSeq" id="WP_108430591.1">
    <property type="nucleotide sequence ID" value="NZ_CP026947.1"/>
</dbReference>
<keyword evidence="3" id="KW-1185">Reference proteome</keyword>
<dbReference type="KEGG" id="cyz:C3B44_00205"/>
<keyword evidence="1" id="KW-1133">Transmembrane helix</keyword>
<evidence type="ECO:0000313" key="3">
    <source>
        <dbReference type="Proteomes" id="UP000244989"/>
    </source>
</evidence>
<dbReference type="EMBL" id="QEEZ01000018">
    <property type="protein sequence ID" value="PWC01109.1"/>
    <property type="molecule type" value="Genomic_DNA"/>
</dbReference>
<comment type="caution">
    <text evidence="2">The sequence shown here is derived from an EMBL/GenBank/DDBJ whole genome shotgun (WGS) entry which is preliminary data.</text>
</comment>
<keyword evidence="1" id="KW-0812">Transmembrane</keyword>
<gene>
    <name evidence="2" type="ORF">DF222_09040</name>
</gene>
<dbReference type="OrthoDB" id="9929918at2"/>
<accession>A0A2U1T536</accession>
<evidence type="ECO:0008006" key="4">
    <source>
        <dbReference type="Google" id="ProtNLM"/>
    </source>
</evidence>
<evidence type="ECO:0000256" key="1">
    <source>
        <dbReference type="SAM" id="Phobius"/>
    </source>
</evidence>
<evidence type="ECO:0000313" key="2">
    <source>
        <dbReference type="EMBL" id="PWC01109.1"/>
    </source>
</evidence>
<dbReference type="AlphaFoldDB" id="A0A2U1T536"/>
<feature type="transmembrane region" description="Helical" evidence="1">
    <location>
        <begin position="31"/>
        <end position="47"/>
    </location>
</feature>
<sequence length="139" mass="15224">MKTRKIAAISAAAVAWLVLIGATLATAFGSIIWWVALVVFILCWLITRSATRDIAETQSGYLDEYERSLKSRAFTAGFWVAIGAGVVLMVFLAVIGQSGGVWAEDVLQSVWQLILAVHLLIAATPTFWLGWITRETPQE</sequence>
<reference evidence="3" key="1">
    <citation type="submission" date="2018-04" db="EMBL/GenBank/DDBJ databases">
        <authorList>
            <person name="Liu S."/>
            <person name="Wang Z."/>
            <person name="Li J."/>
        </authorList>
    </citation>
    <scope>NUCLEOTIDE SEQUENCE [LARGE SCALE GENOMIC DNA]</scope>
    <source>
        <strain evidence="3">2189</strain>
    </source>
</reference>
<keyword evidence="1" id="KW-0472">Membrane</keyword>
<organism evidence="2 3">
    <name type="scientific">Corynebacterium yudongzhengii</name>
    <dbReference type="NCBI Taxonomy" id="2080740"/>
    <lineage>
        <taxon>Bacteria</taxon>
        <taxon>Bacillati</taxon>
        <taxon>Actinomycetota</taxon>
        <taxon>Actinomycetes</taxon>
        <taxon>Mycobacteriales</taxon>
        <taxon>Corynebacteriaceae</taxon>
        <taxon>Corynebacterium</taxon>
    </lineage>
</organism>
<feature type="transmembrane region" description="Helical" evidence="1">
    <location>
        <begin position="76"/>
        <end position="98"/>
    </location>
</feature>
<dbReference type="Proteomes" id="UP000244989">
    <property type="component" value="Unassembled WGS sequence"/>
</dbReference>
<feature type="transmembrane region" description="Helical" evidence="1">
    <location>
        <begin position="110"/>
        <end position="132"/>
    </location>
</feature>